<evidence type="ECO:0000313" key="1">
    <source>
        <dbReference type="EMBL" id="KAJ9590500.1"/>
    </source>
</evidence>
<feature type="non-terminal residue" evidence="1">
    <location>
        <position position="98"/>
    </location>
</feature>
<protein>
    <submittedName>
        <fullName evidence="1">Uncharacterized protein</fullName>
    </submittedName>
</protein>
<feature type="non-terminal residue" evidence="1">
    <location>
        <position position="1"/>
    </location>
</feature>
<gene>
    <name evidence="1" type="ORF">L9F63_016451</name>
</gene>
<organism evidence="1 2">
    <name type="scientific">Diploptera punctata</name>
    <name type="common">Pacific beetle cockroach</name>
    <dbReference type="NCBI Taxonomy" id="6984"/>
    <lineage>
        <taxon>Eukaryota</taxon>
        <taxon>Metazoa</taxon>
        <taxon>Ecdysozoa</taxon>
        <taxon>Arthropoda</taxon>
        <taxon>Hexapoda</taxon>
        <taxon>Insecta</taxon>
        <taxon>Pterygota</taxon>
        <taxon>Neoptera</taxon>
        <taxon>Polyneoptera</taxon>
        <taxon>Dictyoptera</taxon>
        <taxon>Blattodea</taxon>
        <taxon>Blaberoidea</taxon>
        <taxon>Blaberidae</taxon>
        <taxon>Diplopterinae</taxon>
        <taxon>Diploptera</taxon>
    </lineage>
</organism>
<sequence length="98" mass="10904">LIIALLSCLVADEANFEIPIAAFRNLAFAFSKVFKSPILASKNVMAVASDSCVMFSISVTPRYLKAFVICNGLPCSCLYRNHFCWPTMRDCVLWAAYL</sequence>
<accession>A0AAD8EH96</accession>
<comment type="caution">
    <text evidence="1">The sequence shown here is derived from an EMBL/GenBank/DDBJ whole genome shotgun (WGS) entry which is preliminary data.</text>
</comment>
<dbReference type="AlphaFoldDB" id="A0AAD8EH96"/>
<reference evidence="1" key="1">
    <citation type="journal article" date="2023" name="IScience">
        <title>Live-bearing cockroach genome reveals convergent evolutionary mechanisms linked to viviparity in insects and beyond.</title>
        <authorList>
            <person name="Fouks B."/>
            <person name="Harrison M.C."/>
            <person name="Mikhailova A.A."/>
            <person name="Marchal E."/>
            <person name="English S."/>
            <person name="Carruthers M."/>
            <person name="Jennings E.C."/>
            <person name="Chiamaka E.L."/>
            <person name="Frigard R.A."/>
            <person name="Pippel M."/>
            <person name="Attardo G.M."/>
            <person name="Benoit J.B."/>
            <person name="Bornberg-Bauer E."/>
            <person name="Tobe S.S."/>
        </authorList>
    </citation>
    <scope>NUCLEOTIDE SEQUENCE</scope>
    <source>
        <strain evidence="1">Stay&amp;Tobe</strain>
    </source>
</reference>
<keyword evidence="2" id="KW-1185">Reference proteome</keyword>
<reference evidence="1" key="2">
    <citation type="submission" date="2023-05" db="EMBL/GenBank/DDBJ databases">
        <authorList>
            <person name="Fouks B."/>
        </authorList>
    </citation>
    <scope>NUCLEOTIDE SEQUENCE</scope>
    <source>
        <strain evidence="1">Stay&amp;Tobe</strain>
        <tissue evidence="1">Testes</tissue>
    </source>
</reference>
<name>A0AAD8EH96_DIPPU</name>
<dbReference type="EMBL" id="JASPKZ010004211">
    <property type="protein sequence ID" value="KAJ9590500.1"/>
    <property type="molecule type" value="Genomic_DNA"/>
</dbReference>
<evidence type="ECO:0000313" key="2">
    <source>
        <dbReference type="Proteomes" id="UP001233999"/>
    </source>
</evidence>
<dbReference type="Proteomes" id="UP001233999">
    <property type="component" value="Unassembled WGS sequence"/>
</dbReference>
<proteinExistence type="predicted"/>